<dbReference type="EMBL" id="JAQQAL010000016">
    <property type="protein sequence ID" value="MDC7226679.1"/>
    <property type="molecule type" value="Genomic_DNA"/>
</dbReference>
<organism evidence="18 19">
    <name type="scientific">Candidatus Thalassospirochaeta sargassi</name>
    <dbReference type="NCBI Taxonomy" id="3119039"/>
    <lineage>
        <taxon>Bacteria</taxon>
        <taxon>Pseudomonadati</taxon>
        <taxon>Spirochaetota</taxon>
        <taxon>Spirochaetia</taxon>
        <taxon>Spirochaetales</taxon>
        <taxon>Spirochaetaceae</taxon>
        <taxon>Candidatus Thalassospirochaeta</taxon>
    </lineage>
</organism>
<evidence type="ECO:0000256" key="6">
    <source>
        <dbReference type="ARBA" id="ARBA00022485"/>
    </source>
</evidence>
<comment type="catalytic activity">
    <reaction evidence="16 17">
        <text>epoxyqueuosine(34) in tRNA + AH2 = queuosine(34) in tRNA + A + H2O</text>
        <dbReference type="Rhea" id="RHEA:32159"/>
        <dbReference type="Rhea" id="RHEA-COMP:18571"/>
        <dbReference type="Rhea" id="RHEA-COMP:18582"/>
        <dbReference type="ChEBI" id="CHEBI:13193"/>
        <dbReference type="ChEBI" id="CHEBI:15377"/>
        <dbReference type="ChEBI" id="CHEBI:17499"/>
        <dbReference type="ChEBI" id="CHEBI:194431"/>
        <dbReference type="ChEBI" id="CHEBI:194443"/>
        <dbReference type="EC" id="1.17.99.6"/>
    </reaction>
</comment>
<comment type="caution">
    <text evidence="18">The sequence shown here is derived from an EMBL/GenBank/DDBJ whole genome shotgun (WGS) entry which is preliminary data.</text>
</comment>
<dbReference type="GO" id="GO:0046872">
    <property type="term" value="F:metal ion binding"/>
    <property type="evidence" value="ECO:0007669"/>
    <property type="project" value="UniProtKB-KW"/>
</dbReference>
<dbReference type="Pfam" id="PF02677">
    <property type="entry name" value="QueH"/>
    <property type="match status" value="1"/>
</dbReference>
<evidence type="ECO:0000256" key="8">
    <source>
        <dbReference type="ARBA" id="ARBA00022723"/>
    </source>
</evidence>
<accession>A0AAJ1ICI5</accession>
<evidence type="ECO:0000256" key="1">
    <source>
        <dbReference type="ARBA" id="ARBA00002268"/>
    </source>
</evidence>
<evidence type="ECO:0000256" key="11">
    <source>
        <dbReference type="ARBA" id="ARBA00023004"/>
    </source>
</evidence>
<keyword evidence="9 17" id="KW-0671">Queuosine biosynthesis</keyword>
<evidence type="ECO:0000256" key="12">
    <source>
        <dbReference type="ARBA" id="ARBA00023014"/>
    </source>
</evidence>
<keyword evidence="8 17" id="KW-0479">Metal-binding</keyword>
<dbReference type="GO" id="GO:0008616">
    <property type="term" value="P:tRNA queuosine(34) biosynthetic process"/>
    <property type="evidence" value="ECO:0007669"/>
    <property type="project" value="UniProtKB-UniRule"/>
</dbReference>
<feature type="binding site" evidence="17">
    <location>
        <position position="13"/>
    </location>
    <ligand>
        <name>[4Fe-4S] cluster</name>
        <dbReference type="ChEBI" id="CHEBI:49883"/>
    </ligand>
</feature>
<gene>
    <name evidence="17" type="primary">queH</name>
    <name evidence="18" type="ORF">PQJ61_07930</name>
</gene>
<evidence type="ECO:0000256" key="15">
    <source>
        <dbReference type="ARBA" id="ARBA00031446"/>
    </source>
</evidence>
<reference evidence="18 19" key="1">
    <citation type="submission" date="2022-12" db="EMBL/GenBank/DDBJ databases">
        <title>Metagenome assembled genome from gulf of manar.</title>
        <authorList>
            <person name="Kohli P."/>
            <person name="Pk S."/>
            <person name="Venkata Ramana C."/>
            <person name="Sasikala C."/>
        </authorList>
    </citation>
    <scope>NUCLEOTIDE SEQUENCE [LARGE SCALE GENOMIC DNA]</scope>
    <source>
        <strain evidence="18">JB008</strain>
    </source>
</reference>
<evidence type="ECO:0000313" key="18">
    <source>
        <dbReference type="EMBL" id="MDC7226679.1"/>
    </source>
</evidence>
<dbReference type="Proteomes" id="UP001221217">
    <property type="component" value="Unassembled WGS sequence"/>
</dbReference>
<evidence type="ECO:0000256" key="7">
    <source>
        <dbReference type="ARBA" id="ARBA00022694"/>
    </source>
</evidence>
<dbReference type="EC" id="1.17.99.6" evidence="4 17"/>
<comment type="function">
    <text evidence="1 17">Catalyzes the conversion of epoxyqueuosine (oQ) to queuosine (Q), which is a hypermodified base found in the wobble positions of tRNA(Asp), tRNA(Asn), tRNA(His) and tRNA(Tyr).</text>
</comment>
<dbReference type="GO" id="GO:0051539">
    <property type="term" value="F:4 iron, 4 sulfur cluster binding"/>
    <property type="evidence" value="ECO:0007669"/>
    <property type="project" value="UniProtKB-UniRule"/>
</dbReference>
<keyword evidence="11 17" id="KW-0408">Iron</keyword>
<evidence type="ECO:0000256" key="10">
    <source>
        <dbReference type="ARBA" id="ARBA00023002"/>
    </source>
</evidence>
<dbReference type="InterPro" id="IPR003828">
    <property type="entry name" value="QueH"/>
</dbReference>
<evidence type="ECO:0000256" key="16">
    <source>
        <dbReference type="ARBA" id="ARBA00047415"/>
    </source>
</evidence>
<comment type="pathway">
    <text evidence="2 17">tRNA modification; tRNA-queuosine biosynthesis.</text>
</comment>
<evidence type="ECO:0000256" key="14">
    <source>
        <dbReference type="ARBA" id="ARBA00023284"/>
    </source>
</evidence>
<evidence type="ECO:0000256" key="17">
    <source>
        <dbReference type="HAMAP-Rule" id="MF_02089"/>
    </source>
</evidence>
<dbReference type="PANTHER" id="PTHR36701:SF1">
    <property type="entry name" value="EPOXYQUEUOSINE REDUCTASE QUEH"/>
    <property type="match status" value="1"/>
</dbReference>
<evidence type="ECO:0000256" key="3">
    <source>
        <dbReference type="ARBA" id="ARBA00008207"/>
    </source>
</evidence>
<evidence type="ECO:0000256" key="13">
    <source>
        <dbReference type="ARBA" id="ARBA00023157"/>
    </source>
</evidence>
<keyword evidence="14 17" id="KW-0676">Redox-active center</keyword>
<feature type="binding site" evidence="17">
    <location>
        <position position="12"/>
    </location>
    <ligand>
        <name>[4Fe-4S] cluster</name>
        <dbReference type="ChEBI" id="CHEBI:49883"/>
    </ligand>
</feature>
<evidence type="ECO:0000256" key="4">
    <source>
        <dbReference type="ARBA" id="ARBA00012622"/>
    </source>
</evidence>
<dbReference type="HAMAP" id="MF_02089">
    <property type="entry name" value="QueH"/>
    <property type="match status" value="1"/>
</dbReference>
<keyword evidence="7 17" id="KW-0819">tRNA processing</keyword>
<name>A0AAJ1ICI5_9SPIO</name>
<sequence>MKQGKLILLHTCCGPCATASVERLLEDGWSVELFYSNSNIAPEDEYDKRLKGVIKTADYFGIEWSADEYDHEAWLQAVRGLENEPERGERCAVCFGYSFGRAAEKAAGGDYDGFTTTLSISPYKDSKLLYRKGAEAGGFIEYNFKKQNGYKRSIELSAAIGLYRQNYCGCEFSYAEMLERQRNKKHESEVNQGAGEDE</sequence>
<feature type="binding site" evidence="17">
    <location>
        <position position="94"/>
    </location>
    <ligand>
        <name>[4Fe-4S] cluster</name>
        <dbReference type="ChEBI" id="CHEBI:49883"/>
    </ligand>
</feature>
<keyword evidence="13 17" id="KW-1015">Disulfide bond</keyword>
<proteinExistence type="inferred from homology"/>
<feature type="binding site" evidence="17">
    <location>
        <position position="91"/>
    </location>
    <ligand>
        <name>[4Fe-4S] cluster</name>
        <dbReference type="ChEBI" id="CHEBI:49883"/>
    </ligand>
</feature>
<feature type="disulfide bond" description="Redox-active" evidence="17">
    <location>
        <begin position="168"/>
        <end position="170"/>
    </location>
</feature>
<dbReference type="PANTHER" id="PTHR36701">
    <property type="entry name" value="EPOXYQUEUOSINE REDUCTASE QUEH"/>
    <property type="match status" value="1"/>
</dbReference>
<evidence type="ECO:0000256" key="9">
    <source>
        <dbReference type="ARBA" id="ARBA00022785"/>
    </source>
</evidence>
<keyword evidence="6 17" id="KW-0004">4Fe-4S</keyword>
<keyword evidence="12 17" id="KW-0411">Iron-sulfur</keyword>
<comment type="similarity">
    <text evidence="3 17">Belongs to the QueH family.</text>
</comment>
<evidence type="ECO:0000256" key="5">
    <source>
        <dbReference type="ARBA" id="ARBA00016895"/>
    </source>
</evidence>
<evidence type="ECO:0000313" key="19">
    <source>
        <dbReference type="Proteomes" id="UP001221217"/>
    </source>
</evidence>
<evidence type="ECO:0000256" key="2">
    <source>
        <dbReference type="ARBA" id="ARBA00004691"/>
    </source>
</evidence>
<keyword evidence="10 17" id="KW-0560">Oxidoreductase</keyword>
<dbReference type="GO" id="GO:0052693">
    <property type="term" value="F:epoxyqueuosine reductase activity"/>
    <property type="evidence" value="ECO:0007669"/>
    <property type="project" value="UniProtKB-UniRule"/>
</dbReference>
<protein>
    <recommendedName>
        <fullName evidence="5 17">Epoxyqueuosine reductase QueH</fullName>
        <ecNumber evidence="4 17">1.17.99.6</ecNumber>
    </recommendedName>
    <alternativeName>
        <fullName evidence="15 17">Queuosine biosynthesis protein QueH</fullName>
    </alternativeName>
</protein>
<dbReference type="AlphaFoldDB" id="A0AAJ1ICI5"/>